<sequence length="305" mass="33775">MRIKKYFITSLRYFVVIFFLIVSFVFSNLVLAAQVGFVPATGIWFSRTELSLNESVRIYTVVINNTYYELNGVVAFYDNQTIIDTISFTSLKNGEARQLSVFWQPSKGDHTISARFTKAEAVDERGKKTIVSLDSIVGTTGQSLTLKNGETSEVGAAALSVEQNNGRLLLTPLVRESSLSTVSLGQNSSSSITGIAAEATDVFAKNRALLDKAESAAGTITSTAQRIEDAVNSVKAAVAQGSQWYGAGKDGFQKVQPIFRQIYNGWLVVSNNNDSIRILVIVVVFVVGWWVVRRLRRRQRFYDDR</sequence>
<evidence type="ECO:0000313" key="3">
    <source>
        <dbReference type="Proteomes" id="UP000176413"/>
    </source>
</evidence>
<name>A0A1F6MCL1_9BACT</name>
<gene>
    <name evidence="2" type="ORF">A3D53_01115</name>
</gene>
<dbReference type="EMBL" id="MFQA01000004">
    <property type="protein sequence ID" value="OGH69355.1"/>
    <property type="molecule type" value="Genomic_DNA"/>
</dbReference>
<feature type="transmembrane region" description="Helical" evidence="1">
    <location>
        <begin position="275"/>
        <end position="292"/>
    </location>
</feature>
<reference evidence="2 3" key="1">
    <citation type="journal article" date="2016" name="Nat. Commun.">
        <title>Thousands of microbial genomes shed light on interconnected biogeochemical processes in an aquifer system.</title>
        <authorList>
            <person name="Anantharaman K."/>
            <person name="Brown C.T."/>
            <person name="Hug L.A."/>
            <person name="Sharon I."/>
            <person name="Castelle C.J."/>
            <person name="Probst A.J."/>
            <person name="Thomas B.C."/>
            <person name="Singh A."/>
            <person name="Wilkins M.J."/>
            <person name="Karaoz U."/>
            <person name="Brodie E.L."/>
            <person name="Williams K.H."/>
            <person name="Hubbard S.S."/>
            <person name="Banfield J.F."/>
        </authorList>
    </citation>
    <scope>NUCLEOTIDE SEQUENCE [LARGE SCALE GENOMIC DNA]</scope>
</reference>
<proteinExistence type="predicted"/>
<dbReference type="Proteomes" id="UP000176413">
    <property type="component" value="Unassembled WGS sequence"/>
</dbReference>
<dbReference type="Gene3D" id="2.60.40.10">
    <property type="entry name" value="Immunoglobulins"/>
    <property type="match status" value="1"/>
</dbReference>
<keyword evidence="1" id="KW-0472">Membrane</keyword>
<accession>A0A1F6MCL1</accession>
<evidence type="ECO:0000313" key="2">
    <source>
        <dbReference type="EMBL" id="OGH69355.1"/>
    </source>
</evidence>
<dbReference type="AlphaFoldDB" id="A0A1F6MCL1"/>
<evidence type="ECO:0000256" key="1">
    <source>
        <dbReference type="SAM" id="Phobius"/>
    </source>
</evidence>
<protein>
    <submittedName>
        <fullName evidence="2">Uncharacterized protein</fullName>
    </submittedName>
</protein>
<dbReference type="InterPro" id="IPR013783">
    <property type="entry name" value="Ig-like_fold"/>
</dbReference>
<keyword evidence="1" id="KW-1133">Transmembrane helix</keyword>
<comment type="caution">
    <text evidence="2">The sequence shown here is derived from an EMBL/GenBank/DDBJ whole genome shotgun (WGS) entry which is preliminary data.</text>
</comment>
<organism evidence="2 3">
    <name type="scientific">Candidatus Magasanikbacteria bacterium RIFCSPHIGHO2_02_FULL_45_10</name>
    <dbReference type="NCBI Taxonomy" id="1798679"/>
    <lineage>
        <taxon>Bacteria</taxon>
        <taxon>Candidatus Magasanikiibacteriota</taxon>
    </lineage>
</organism>
<keyword evidence="1" id="KW-0812">Transmembrane</keyword>